<organism evidence="2 3">
    <name type="scientific">Paenibacillus roseus</name>
    <dbReference type="NCBI Taxonomy" id="2798579"/>
    <lineage>
        <taxon>Bacteria</taxon>
        <taxon>Bacillati</taxon>
        <taxon>Bacillota</taxon>
        <taxon>Bacilli</taxon>
        <taxon>Bacillales</taxon>
        <taxon>Paenibacillaceae</taxon>
        <taxon>Paenibacillus</taxon>
    </lineage>
</organism>
<feature type="region of interest" description="Disordered" evidence="1">
    <location>
        <begin position="77"/>
        <end position="96"/>
    </location>
</feature>
<proteinExistence type="predicted"/>
<dbReference type="AlphaFoldDB" id="A0A934J778"/>
<protein>
    <submittedName>
        <fullName evidence="2">Uncharacterized protein</fullName>
    </submittedName>
</protein>
<accession>A0A934J778</accession>
<comment type="caution">
    <text evidence="2">The sequence shown here is derived from an EMBL/GenBank/DDBJ whole genome shotgun (WGS) entry which is preliminary data.</text>
</comment>
<feature type="compositionally biased region" description="Acidic residues" evidence="1">
    <location>
        <begin position="78"/>
        <end position="96"/>
    </location>
</feature>
<name>A0A934J778_9BACL</name>
<dbReference type="Proteomes" id="UP000640274">
    <property type="component" value="Unassembled WGS sequence"/>
</dbReference>
<evidence type="ECO:0000313" key="3">
    <source>
        <dbReference type="Proteomes" id="UP000640274"/>
    </source>
</evidence>
<reference evidence="2" key="1">
    <citation type="submission" date="2020-12" db="EMBL/GenBank/DDBJ databases">
        <authorList>
            <person name="Huq M.A."/>
        </authorList>
    </citation>
    <scope>NUCLEOTIDE SEQUENCE</scope>
    <source>
        <strain evidence="2">MAHUQ-46</strain>
    </source>
</reference>
<sequence length="96" mass="11236">MFCMESITNYMVRMNEGAETPEEKKFIADFLNKFAGTGSVNCQTIIDYMMQHTDLETPHEIVRLVKDFMILQEFGQFDIDDDSEESDDDEDNDGYW</sequence>
<evidence type="ECO:0000313" key="2">
    <source>
        <dbReference type="EMBL" id="MBJ6361558.1"/>
    </source>
</evidence>
<gene>
    <name evidence="2" type="ORF">JFN88_09615</name>
</gene>
<keyword evidence="3" id="KW-1185">Reference proteome</keyword>
<dbReference type="RefSeq" id="WP_199019114.1">
    <property type="nucleotide sequence ID" value="NZ_JAELUP010000032.1"/>
</dbReference>
<dbReference type="EMBL" id="JAELUP010000032">
    <property type="protein sequence ID" value="MBJ6361558.1"/>
    <property type="molecule type" value="Genomic_DNA"/>
</dbReference>
<evidence type="ECO:0000256" key="1">
    <source>
        <dbReference type="SAM" id="MobiDB-lite"/>
    </source>
</evidence>